<name>A0ABW5R692_9BACL</name>
<dbReference type="EMBL" id="JBHUMM010000002">
    <property type="protein sequence ID" value="MFD2670553.1"/>
    <property type="molecule type" value="Genomic_DNA"/>
</dbReference>
<proteinExistence type="predicted"/>
<dbReference type="Gene3D" id="3.40.50.12580">
    <property type="match status" value="1"/>
</dbReference>
<dbReference type="Proteomes" id="UP001597497">
    <property type="component" value="Unassembled WGS sequence"/>
</dbReference>
<evidence type="ECO:0000313" key="2">
    <source>
        <dbReference type="Proteomes" id="UP001597497"/>
    </source>
</evidence>
<reference evidence="2" key="1">
    <citation type="journal article" date="2019" name="Int. J. Syst. Evol. Microbiol.">
        <title>The Global Catalogue of Microorganisms (GCM) 10K type strain sequencing project: providing services to taxonomists for standard genome sequencing and annotation.</title>
        <authorList>
            <consortium name="The Broad Institute Genomics Platform"/>
            <consortium name="The Broad Institute Genome Sequencing Center for Infectious Disease"/>
            <person name="Wu L."/>
            <person name="Ma J."/>
        </authorList>
    </citation>
    <scope>NUCLEOTIDE SEQUENCE [LARGE SCALE GENOMIC DNA]</scope>
    <source>
        <strain evidence="2">KCTC 33676</strain>
    </source>
</reference>
<dbReference type="SUPFAM" id="SSF53756">
    <property type="entry name" value="UDP-Glycosyltransferase/glycogen phosphorylase"/>
    <property type="match status" value="1"/>
</dbReference>
<comment type="caution">
    <text evidence="1">The sequence shown here is derived from an EMBL/GenBank/DDBJ whole genome shotgun (WGS) entry which is preliminary data.</text>
</comment>
<dbReference type="RefSeq" id="WP_379927942.1">
    <property type="nucleotide sequence ID" value="NZ_JBHUMM010000002.1"/>
</dbReference>
<keyword evidence="2" id="KW-1185">Reference proteome</keyword>
<accession>A0ABW5R692</accession>
<organism evidence="1 2">
    <name type="scientific">Marinicrinis sediminis</name>
    <dbReference type="NCBI Taxonomy" id="1652465"/>
    <lineage>
        <taxon>Bacteria</taxon>
        <taxon>Bacillati</taxon>
        <taxon>Bacillota</taxon>
        <taxon>Bacilli</taxon>
        <taxon>Bacillales</taxon>
        <taxon>Paenibacillaceae</taxon>
    </lineage>
</organism>
<protein>
    <submittedName>
        <fullName evidence="1">Uncharacterized protein</fullName>
    </submittedName>
</protein>
<sequence>MFGGETITPYVTLKYGLTQDFFEAFQSLTYCGIEIPLVLMRSYHKLIEPAVVTWSSQTQHVRKRHVYPTRSFEALQKVLDRSPTPVSHAASPSRRKSVLLPGRLAFLAVRSLSRHRVILSVSNMYDLKGIREVRLPAHFRVWHLRSAMKQVRVPASHFDRYRKLALQLLADQQHHPLFQQDFFRKWLLQQLPGAMKLVRTTDHFLRRSSVRVILDYDTTVVPGEVWSLLSKKYQLPYVYLQYHMPMIYPLFPFRADYYCMWGKHYREWLERHGVPAARIREIGSIRLEGTTRGKWMNKKELCARLDIPAHHLVIAFGGRTDTRSNERFLRWMVNASTDLPITIVYKPHPKHPHPYDHIIGHYAHARLFPADLHLNHLLSGMDMLATFHSTTGVEAALFRKSLISLHVKPHDDYYDHCSMFARAKAGSIVHSAEELRTLLHALVHDEQRRAQQQAATRAFLADMIRLPGSPAKRVNVLVSHLISGKLP</sequence>
<gene>
    <name evidence="1" type="ORF">ACFSUC_02885</name>
</gene>
<evidence type="ECO:0000313" key="1">
    <source>
        <dbReference type="EMBL" id="MFD2670553.1"/>
    </source>
</evidence>
<dbReference type="InterPro" id="IPR043148">
    <property type="entry name" value="TagF_C"/>
</dbReference>